<evidence type="ECO:0000313" key="5">
    <source>
        <dbReference type="EMBL" id="SET09604.1"/>
    </source>
</evidence>
<dbReference type="PANTHER" id="PTHR38100:SF1">
    <property type="entry name" value="HIGH FREQUENCY LYSOGENIZATION PROTEIN HFLD"/>
    <property type="match status" value="1"/>
</dbReference>
<evidence type="ECO:0000256" key="2">
    <source>
        <dbReference type="ARBA" id="ARBA00022490"/>
    </source>
</evidence>
<dbReference type="PANTHER" id="PTHR38100">
    <property type="entry name" value="HIGH FREQUENCY LYSOGENIZATION PROTEIN HFLD"/>
    <property type="match status" value="1"/>
</dbReference>
<dbReference type="RefSeq" id="WP_177168605.1">
    <property type="nucleotide sequence ID" value="NZ_FOHV01000008.1"/>
</dbReference>
<comment type="similarity">
    <text evidence="4">Belongs to the HflD family.</text>
</comment>
<dbReference type="NCBIfam" id="NF001246">
    <property type="entry name" value="PRK00218.1-2"/>
    <property type="match status" value="1"/>
</dbReference>
<accession>A0A1I0BRL9</accession>
<evidence type="ECO:0000313" key="6">
    <source>
        <dbReference type="Proteomes" id="UP000242642"/>
    </source>
</evidence>
<keyword evidence="2 4" id="KW-0963">Cytoplasm</keyword>
<organism evidence="5 6">
    <name type="scientific">Thorsellia anophelis DSM 18579</name>
    <dbReference type="NCBI Taxonomy" id="1123402"/>
    <lineage>
        <taxon>Bacteria</taxon>
        <taxon>Pseudomonadati</taxon>
        <taxon>Pseudomonadota</taxon>
        <taxon>Gammaproteobacteria</taxon>
        <taxon>Enterobacterales</taxon>
        <taxon>Thorselliaceae</taxon>
        <taxon>Thorsellia</taxon>
    </lineage>
</organism>
<dbReference type="Proteomes" id="UP000242642">
    <property type="component" value="Unassembled WGS sequence"/>
</dbReference>
<name>A0A1I0BRL9_9GAMM</name>
<dbReference type="Gene3D" id="1.10.3890.10">
    <property type="entry name" value="HflD-like"/>
    <property type="match status" value="1"/>
</dbReference>
<protein>
    <recommendedName>
        <fullName evidence="4">High frequency lysogenization protein HflD homolog</fullName>
    </recommendedName>
</protein>
<keyword evidence="1 4" id="KW-1003">Cell membrane</keyword>
<keyword evidence="3 4" id="KW-0472">Membrane</keyword>
<dbReference type="Pfam" id="PF04356">
    <property type="entry name" value="DUF489"/>
    <property type="match status" value="1"/>
</dbReference>
<dbReference type="HAMAP" id="MF_00695">
    <property type="entry name" value="HflD_protein"/>
    <property type="match status" value="1"/>
</dbReference>
<dbReference type="EMBL" id="FOHV01000008">
    <property type="protein sequence ID" value="SET09604.1"/>
    <property type="molecule type" value="Genomic_DNA"/>
</dbReference>
<keyword evidence="6" id="KW-1185">Reference proteome</keyword>
<dbReference type="AlphaFoldDB" id="A0A1I0BRL9"/>
<gene>
    <name evidence="4" type="primary">hflD</name>
    <name evidence="5" type="ORF">SAMN02583745_01378</name>
</gene>
<evidence type="ECO:0000256" key="3">
    <source>
        <dbReference type="ARBA" id="ARBA00023136"/>
    </source>
</evidence>
<dbReference type="SUPFAM" id="SSF101322">
    <property type="entry name" value="YcfC-like"/>
    <property type="match status" value="1"/>
</dbReference>
<reference evidence="6" key="1">
    <citation type="submission" date="2016-10" db="EMBL/GenBank/DDBJ databases">
        <authorList>
            <person name="Varghese N."/>
            <person name="Submissions S."/>
        </authorList>
    </citation>
    <scope>NUCLEOTIDE SEQUENCE [LARGE SCALE GENOMIC DNA]</scope>
    <source>
        <strain evidence="6">DSM 18579</strain>
    </source>
</reference>
<evidence type="ECO:0000256" key="4">
    <source>
        <dbReference type="HAMAP-Rule" id="MF_00695"/>
    </source>
</evidence>
<dbReference type="GO" id="GO:0005886">
    <property type="term" value="C:plasma membrane"/>
    <property type="evidence" value="ECO:0007669"/>
    <property type="project" value="UniProtKB-SubCell"/>
</dbReference>
<comment type="subcellular location">
    <subcellularLocation>
        <location evidence="4">Cytoplasm</location>
    </subcellularLocation>
    <subcellularLocation>
        <location evidence="4">Cell membrane</location>
        <topology evidence="4">Peripheral membrane protein</topology>
        <orientation evidence="4">Cytoplasmic side</orientation>
    </subcellularLocation>
</comment>
<sequence length="209" mass="23436">MSKNYSNNIIALAGLCQAATLVRDLSQTGQASEHYQTALIDSLLQNNPETALDVYGGDLDNIRLGLKSVNYLLNMDKSPAVFDITRYALSMLVLERRLMRSTDSQNTLRLRMASLTNNMNVIEDNHEQLIYKIAGIYADVISPLGQRVQVTGSEQILTNTLVQAKIRTLLLSGIRAAILWRQVGGNRWQFVFARKKMIDTAESLLNYVE</sequence>
<dbReference type="STRING" id="1123402.SAMN02583745_01378"/>
<dbReference type="NCBIfam" id="NF001248">
    <property type="entry name" value="PRK00218.1-4"/>
    <property type="match status" value="1"/>
</dbReference>
<dbReference type="InterPro" id="IPR007451">
    <property type="entry name" value="HflD"/>
</dbReference>
<evidence type="ECO:0000256" key="1">
    <source>
        <dbReference type="ARBA" id="ARBA00022475"/>
    </source>
</evidence>
<dbReference type="InterPro" id="IPR035932">
    <property type="entry name" value="HflD-like_sf"/>
</dbReference>
<proteinExistence type="inferred from homology"/>
<dbReference type="GO" id="GO:0005737">
    <property type="term" value="C:cytoplasm"/>
    <property type="evidence" value="ECO:0007669"/>
    <property type="project" value="UniProtKB-SubCell"/>
</dbReference>